<dbReference type="PANTHER" id="PTHR37919:SF2">
    <property type="entry name" value="EXPERA DOMAIN-CONTAINING PROTEIN"/>
    <property type="match status" value="1"/>
</dbReference>
<dbReference type="HOGENOM" id="CLU_076143_0_0_1"/>
<dbReference type="InParanoid" id="I7M1Y6"/>
<feature type="transmembrane region" description="Helical" evidence="1">
    <location>
        <begin position="9"/>
        <end position="31"/>
    </location>
</feature>
<evidence type="ECO:0000313" key="3">
    <source>
        <dbReference type="Proteomes" id="UP000009168"/>
    </source>
</evidence>
<organism evidence="2 3">
    <name type="scientific">Tetrahymena thermophila (strain SB210)</name>
    <dbReference type="NCBI Taxonomy" id="312017"/>
    <lineage>
        <taxon>Eukaryota</taxon>
        <taxon>Sar</taxon>
        <taxon>Alveolata</taxon>
        <taxon>Ciliophora</taxon>
        <taxon>Intramacronucleata</taxon>
        <taxon>Oligohymenophorea</taxon>
        <taxon>Hymenostomatida</taxon>
        <taxon>Tetrahymenina</taxon>
        <taxon>Tetrahymenidae</taxon>
        <taxon>Tetrahymena</taxon>
    </lineage>
</organism>
<dbReference type="OMA" id="CIINTIA"/>
<keyword evidence="3" id="KW-1185">Reference proteome</keyword>
<feature type="transmembrane region" description="Helical" evidence="1">
    <location>
        <begin position="133"/>
        <end position="155"/>
    </location>
</feature>
<reference evidence="3" key="1">
    <citation type="journal article" date="2006" name="PLoS Biol.">
        <title>Macronuclear genome sequence of the ciliate Tetrahymena thermophila, a model eukaryote.</title>
        <authorList>
            <person name="Eisen J.A."/>
            <person name="Coyne R.S."/>
            <person name="Wu M."/>
            <person name="Wu D."/>
            <person name="Thiagarajan M."/>
            <person name="Wortman J.R."/>
            <person name="Badger J.H."/>
            <person name="Ren Q."/>
            <person name="Amedeo P."/>
            <person name="Jones K.M."/>
            <person name="Tallon L.J."/>
            <person name="Delcher A.L."/>
            <person name="Salzberg S.L."/>
            <person name="Silva J.C."/>
            <person name="Haas B.J."/>
            <person name="Majoros W.H."/>
            <person name="Farzad M."/>
            <person name="Carlton J.M."/>
            <person name="Smith R.K. Jr."/>
            <person name="Garg J."/>
            <person name="Pearlman R.E."/>
            <person name="Karrer K.M."/>
            <person name="Sun L."/>
            <person name="Manning G."/>
            <person name="Elde N.C."/>
            <person name="Turkewitz A.P."/>
            <person name="Asai D.J."/>
            <person name="Wilkes D.E."/>
            <person name="Wang Y."/>
            <person name="Cai H."/>
            <person name="Collins K."/>
            <person name="Stewart B.A."/>
            <person name="Lee S.R."/>
            <person name="Wilamowska K."/>
            <person name="Weinberg Z."/>
            <person name="Ruzzo W.L."/>
            <person name="Wloga D."/>
            <person name="Gaertig J."/>
            <person name="Frankel J."/>
            <person name="Tsao C.-C."/>
            <person name="Gorovsky M.A."/>
            <person name="Keeling P.J."/>
            <person name="Waller R.F."/>
            <person name="Patron N.J."/>
            <person name="Cherry J.M."/>
            <person name="Stover N.A."/>
            <person name="Krieger C.J."/>
            <person name="del Toro C."/>
            <person name="Ryder H.F."/>
            <person name="Williamson S.C."/>
            <person name="Barbeau R.A."/>
            <person name="Hamilton E.P."/>
            <person name="Orias E."/>
        </authorList>
    </citation>
    <scope>NUCLEOTIDE SEQUENCE [LARGE SCALE GENOMIC DNA]</scope>
    <source>
        <strain evidence="3">SB210</strain>
    </source>
</reference>
<dbReference type="PANTHER" id="PTHR37919">
    <property type="entry name" value="PROTEIN CBG05606"/>
    <property type="match status" value="1"/>
</dbReference>
<feature type="transmembrane region" description="Helical" evidence="1">
    <location>
        <begin position="70"/>
        <end position="88"/>
    </location>
</feature>
<gene>
    <name evidence="2" type="ORF">TTHERM_00341250</name>
</gene>
<sequence>MTKFDFVPLFVKIWLFLSTLICTWDASFVLLRPRTLPGGDLHAFWTPYATYIQIDKLYGDMQDQFVVEQSILNIYECIINTIALCLIFSNSQKKQLAGTFLAILANAFTFWKTVLYFQYGFPHSLPIKNYVEYIFLYVVPSSFWVIVPLLSCIAISKRISSHLLSQSSQQSEKNTQKLKQN</sequence>
<dbReference type="RefSeq" id="XP_001018370.3">
    <property type="nucleotide sequence ID" value="XM_001018370.4"/>
</dbReference>
<dbReference type="KEGG" id="tet:TTHERM_00341250"/>
<accession>I7M1Y6</accession>
<dbReference type="GeneID" id="7824046"/>
<keyword evidence="1" id="KW-1133">Transmembrane helix</keyword>
<dbReference type="EMBL" id="GG662654">
    <property type="protein sequence ID" value="EAR98125.3"/>
    <property type="molecule type" value="Genomic_DNA"/>
</dbReference>
<dbReference type="Proteomes" id="UP000009168">
    <property type="component" value="Unassembled WGS sequence"/>
</dbReference>
<keyword evidence="1" id="KW-0812">Transmembrane</keyword>
<dbReference type="STRING" id="312017.I7M1Y6"/>
<protein>
    <submittedName>
        <fullName evidence="2">Emopamil-binding protein</fullName>
    </submittedName>
</protein>
<name>I7M1Y6_TETTS</name>
<dbReference type="eggNOG" id="KOG4826">
    <property type="taxonomic scope" value="Eukaryota"/>
</dbReference>
<evidence type="ECO:0000256" key="1">
    <source>
        <dbReference type="SAM" id="Phobius"/>
    </source>
</evidence>
<dbReference type="OrthoDB" id="60858at2759"/>
<evidence type="ECO:0000313" key="2">
    <source>
        <dbReference type="EMBL" id="EAR98125.3"/>
    </source>
</evidence>
<feature type="transmembrane region" description="Helical" evidence="1">
    <location>
        <begin position="100"/>
        <end position="121"/>
    </location>
</feature>
<dbReference type="AlphaFoldDB" id="I7M1Y6"/>
<proteinExistence type="predicted"/>
<keyword evidence="1" id="KW-0472">Membrane</keyword>